<feature type="domain" description="Bacterial virulence" evidence="1">
    <location>
        <begin position="272"/>
        <end position="460"/>
    </location>
</feature>
<accession>A0A0R3KME1</accession>
<dbReference type="InterPro" id="IPR010333">
    <property type="entry name" value="VirJ"/>
</dbReference>
<organism evidence="2 3">
    <name type="scientific">Bradyrhizobium valentinum</name>
    <dbReference type="NCBI Taxonomy" id="1518501"/>
    <lineage>
        <taxon>Bacteria</taxon>
        <taxon>Pseudomonadati</taxon>
        <taxon>Pseudomonadota</taxon>
        <taxon>Alphaproteobacteria</taxon>
        <taxon>Hyphomicrobiales</taxon>
        <taxon>Nitrobacteraceae</taxon>
        <taxon>Bradyrhizobium</taxon>
    </lineage>
</organism>
<evidence type="ECO:0000313" key="2">
    <source>
        <dbReference type="EMBL" id="KRQ96870.1"/>
    </source>
</evidence>
<comment type="caution">
    <text evidence="2">The sequence shown here is derived from an EMBL/GenBank/DDBJ whole genome shotgun (WGS) entry which is preliminary data.</text>
</comment>
<dbReference type="InterPro" id="IPR011225">
    <property type="entry name" value="IV_sec_VirJ"/>
</dbReference>
<reference evidence="2 3" key="1">
    <citation type="submission" date="2014-03" db="EMBL/GenBank/DDBJ databases">
        <title>Bradyrhizobium valentinum sp. nov., isolated from effective nodules of Lupinus mariae-josephae, a lupine endemic of basic-lime soils in Eastern Spain.</title>
        <authorList>
            <person name="Duran D."/>
            <person name="Rey L."/>
            <person name="Navarro A."/>
            <person name="Busquets A."/>
            <person name="Imperial J."/>
            <person name="Ruiz-Argueso T."/>
        </authorList>
    </citation>
    <scope>NUCLEOTIDE SEQUENCE [LARGE SCALE GENOMIC DNA]</scope>
    <source>
        <strain evidence="2 3">LmjM3</strain>
    </source>
</reference>
<sequence>MAAVGLLVLLGTLCAAILIGSPSWRSAALPFAFSPKPVHTTVESEVFGSLQVESPGSPPKALVFVAAGPDDAVERNAYAEALVHAGAVTVTIDLKEVRARLAAAPREDSCHYVSDNLKDAAQAVQRKLGLKEYLFPVVAGIGEGAPFAFIALAQAPDNTLAGAVTLGFDTRLRADRPYCPGPNMKAIGDGTYQFDNVTPLPGAWRVIASPIEQERIDAFQHPFADAKVVVASSDEREAAFVAAALEIGSRGSHGVDDFPVSVIRPKGEARALAVILSGDGGWRDIDKSIGEWLAGRGVAVVGIDSLRYFWSERDPKQIATDVEAILAHYGREFGTTRYALVGYSFGADVLPFVWPNLSNPVRDRVVLMSLLGLSTTADFEITIGGFLGGASAKDRPIAPALGGLPLAKTQCFYGSDEAADRETSCTAPEMKGAELIERPGGHHFDGNYDALAARILERLTGSGT</sequence>
<dbReference type="Pfam" id="PF06057">
    <property type="entry name" value="VirJ"/>
    <property type="match status" value="1"/>
</dbReference>
<evidence type="ECO:0000259" key="1">
    <source>
        <dbReference type="Pfam" id="PF06057"/>
    </source>
</evidence>
<name>A0A0R3KME1_9BRAD</name>
<dbReference type="SUPFAM" id="SSF53474">
    <property type="entry name" value="alpha/beta-Hydrolases"/>
    <property type="match status" value="2"/>
</dbReference>
<protein>
    <recommendedName>
        <fullName evidence="1">Bacterial virulence domain-containing protein</fullName>
    </recommendedName>
</protein>
<dbReference type="AlphaFoldDB" id="A0A0R3KME1"/>
<proteinExistence type="predicted"/>
<dbReference type="EMBL" id="LLXX01000188">
    <property type="protein sequence ID" value="KRQ96870.1"/>
    <property type="molecule type" value="Genomic_DNA"/>
</dbReference>
<dbReference type="PIRSF" id="PIRSF029063">
    <property type="entry name" value="IV_sec_VirJ"/>
    <property type="match status" value="1"/>
</dbReference>
<keyword evidence="3" id="KW-1185">Reference proteome</keyword>
<dbReference type="Gene3D" id="3.40.50.1820">
    <property type="entry name" value="alpha/beta hydrolase"/>
    <property type="match status" value="1"/>
</dbReference>
<dbReference type="InterPro" id="IPR029058">
    <property type="entry name" value="AB_hydrolase_fold"/>
</dbReference>
<gene>
    <name evidence="2" type="ORF">CP49_32850</name>
</gene>
<dbReference type="ESTHER" id="9brad-a0a0r3kme1">
    <property type="family name" value="VirJ"/>
</dbReference>
<evidence type="ECO:0000313" key="3">
    <source>
        <dbReference type="Proteomes" id="UP000051913"/>
    </source>
</evidence>
<dbReference type="Proteomes" id="UP000051913">
    <property type="component" value="Unassembled WGS sequence"/>
</dbReference>